<proteinExistence type="predicted"/>
<organism evidence="1 2">
    <name type="scientific">Ruegeria marisflavi</name>
    <dbReference type="NCBI Taxonomy" id="2984152"/>
    <lineage>
        <taxon>Bacteria</taxon>
        <taxon>Pseudomonadati</taxon>
        <taxon>Pseudomonadota</taxon>
        <taxon>Alphaproteobacteria</taxon>
        <taxon>Rhodobacterales</taxon>
        <taxon>Roseobacteraceae</taxon>
        <taxon>Ruegeria</taxon>
    </lineage>
</organism>
<dbReference type="Proteomes" id="UP001321014">
    <property type="component" value="Unassembled WGS sequence"/>
</dbReference>
<protein>
    <recommendedName>
        <fullName evidence="3">Sulfatase N-terminal domain-containing protein</fullName>
    </recommendedName>
</protein>
<evidence type="ECO:0000313" key="1">
    <source>
        <dbReference type="EMBL" id="MCU9840215.1"/>
    </source>
</evidence>
<keyword evidence="2" id="KW-1185">Reference proteome</keyword>
<dbReference type="EMBL" id="JAOVQN010000031">
    <property type="protein sequence ID" value="MCU9840215.1"/>
    <property type="molecule type" value="Genomic_DNA"/>
</dbReference>
<dbReference type="InterPro" id="IPR017850">
    <property type="entry name" value="Alkaline_phosphatase_core_sf"/>
</dbReference>
<dbReference type="Gene3D" id="3.40.720.10">
    <property type="entry name" value="Alkaline Phosphatase, subunit A"/>
    <property type="match status" value="1"/>
</dbReference>
<evidence type="ECO:0008006" key="3">
    <source>
        <dbReference type="Google" id="ProtNLM"/>
    </source>
</evidence>
<gene>
    <name evidence="1" type="ORF">OEZ49_20855</name>
</gene>
<sequence length="66" mass="7231">MTVPEFSGQGECTDGVFLDALQNYAETIAQDTVLVLHQIGSHGPAYYLRYLEPFNGLAPLAERQSS</sequence>
<evidence type="ECO:0000313" key="2">
    <source>
        <dbReference type="Proteomes" id="UP001321014"/>
    </source>
</evidence>
<reference evidence="1 2" key="1">
    <citation type="submission" date="2022-10" db="EMBL/GenBank/DDBJ databases">
        <title>Ruegeria sp. nov., isolated from ocean surface water.</title>
        <authorList>
            <person name="He W."/>
            <person name="Wang L."/>
            <person name="Zhang D.-F."/>
        </authorList>
    </citation>
    <scope>NUCLEOTIDE SEQUENCE [LARGE SCALE GENOMIC DNA]</scope>
    <source>
        <strain evidence="1 2">WL0004</strain>
    </source>
</reference>
<name>A0ABT2WWD6_9RHOB</name>
<comment type="caution">
    <text evidence="1">The sequence shown here is derived from an EMBL/GenBank/DDBJ whole genome shotgun (WGS) entry which is preliminary data.</text>
</comment>
<accession>A0ABT2WWD6</accession>